<proteinExistence type="predicted"/>
<keyword evidence="2" id="KW-1185">Reference proteome</keyword>
<sequence>MKNVFFLKKPSPALQLCLQLTRMLLEINQSELQDDEFRTLVLDHSEEILQRVRGLTPEQVSDFAYERLCQIMEDAAYDPSLAARESESGMFIDMDALLQVLRKTLESNHHERRRLLPTTSFLIGVDGSRQSYTTFELTTRLRRQGKLVVLNVNEDQQSSIQMPLISARFIVDEYKLHCSRLRLPTNAVVIDSQRPDRSDEDPAADSISIIAQQLLRGCEEIYCTDFLVVGSVGKGGPAVDQVGHLPRELLSRTKTPVIIVPPAPVNSMSYKSSLFIVAVDRSRVAWSCLAAALKLMKPSDRLRIVHFYHKPLVGTYDFPYATDYEGFLESFPNMAGELDMLPMEHGFTLVECFQEYIAYYNVSYVIMGLFGEQTTASNNQASAKDPLIPSNPIGRLANAMLFSPRCALVLCPP</sequence>
<gene>
    <name evidence="1" type="ORF">N0F65_007900</name>
</gene>
<comment type="caution">
    <text evidence="1">The sequence shown here is derived from an EMBL/GenBank/DDBJ whole genome shotgun (WGS) entry which is preliminary data.</text>
</comment>
<dbReference type="Proteomes" id="UP001146120">
    <property type="component" value="Unassembled WGS sequence"/>
</dbReference>
<dbReference type="EMBL" id="DAKRPA010000067">
    <property type="protein sequence ID" value="DBA00256.1"/>
    <property type="molecule type" value="Genomic_DNA"/>
</dbReference>
<evidence type="ECO:0000313" key="1">
    <source>
        <dbReference type="EMBL" id="DBA00256.1"/>
    </source>
</evidence>
<evidence type="ECO:0008006" key="3">
    <source>
        <dbReference type="Google" id="ProtNLM"/>
    </source>
</evidence>
<reference evidence="1" key="2">
    <citation type="journal article" date="2023" name="Microbiol Resour">
        <title>Decontamination and Annotation of the Draft Genome Sequence of the Oomycete Lagenidium giganteum ARSEF 373.</title>
        <authorList>
            <person name="Morgan W.R."/>
            <person name="Tartar A."/>
        </authorList>
    </citation>
    <scope>NUCLEOTIDE SEQUENCE</scope>
    <source>
        <strain evidence="1">ARSEF 373</strain>
    </source>
</reference>
<name>A0AAV2Z1T3_9STRA</name>
<protein>
    <recommendedName>
        <fullName evidence="3">UspA domain-containing protein</fullName>
    </recommendedName>
</protein>
<organism evidence="1 2">
    <name type="scientific">Lagenidium giganteum</name>
    <dbReference type="NCBI Taxonomy" id="4803"/>
    <lineage>
        <taxon>Eukaryota</taxon>
        <taxon>Sar</taxon>
        <taxon>Stramenopiles</taxon>
        <taxon>Oomycota</taxon>
        <taxon>Peronosporomycetes</taxon>
        <taxon>Pythiales</taxon>
        <taxon>Pythiaceae</taxon>
    </lineage>
</organism>
<reference evidence="1" key="1">
    <citation type="submission" date="2022-11" db="EMBL/GenBank/DDBJ databases">
        <authorList>
            <person name="Morgan W.R."/>
            <person name="Tartar A."/>
        </authorList>
    </citation>
    <scope>NUCLEOTIDE SEQUENCE</scope>
    <source>
        <strain evidence="1">ARSEF 373</strain>
    </source>
</reference>
<dbReference type="Gene3D" id="3.40.50.12370">
    <property type="match status" value="1"/>
</dbReference>
<accession>A0AAV2Z1T3</accession>
<dbReference type="AlphaFoldDB" id="A0AAV2Z1T3"/>
<evidence type="ECO:0000313" key="2">
    <source>
        <dbReference type="Proteomes" id="UP001146120"/>
    </source>
</evidence>